<name>N1WGG0_9LEPT</name>
<protein>
    <submittedName>
        <fullName evidence="1">Uncharacterized protein</fullName>
    </submittedName>
</protein>
<dbReference type="Proteomes" id="UP000012313">
    <property type="component" value="Unassembled WGS sequence"/>
</dbReference>
<reference evidence="1" key="1">
    <citation type="submission" date="2013-03" db="EMBL/GenBank/DDBJ databases">
        <authorList>
            <person name="Harkins D.M."/>
            <person name="Durkin A.S."/>
            <person name="Brinkac L.M."/>
            <person name="Haft D.H."/>
            <person name="Selengut J.D."/>
            <person name="Sanka R."/>
            <person name="DePew J."/>
            <person name="Purushe J."/>
            <person name="Hartskeerl R.A."/>
            <person name="Ahmed A."/>
            <person name="van der Linden H."/>
            <person name="Goris M.G.A."/>
            <person name="Vinetz J.M."/>
            <person name="Sutton G.G."/>
            <person name="Nierman W.C."/>
            <person name="Fouts D.E."/>
        </authorList>
    </citation>
    <scope>NUCLEOTIDE SEQUENCE [LARGE SCALE GENOMIC DNA]</scope>
    <source>
        <strain evidence="1">ICFT</strain>
    </source>
</reference>
<dbReference type="AlphaFoldDB" id="N1WGG0"/>
<proteinExistence type="predicted"/>
<gene>
    <name evidence="1" type="ORF">LEP1GSC060_1735</name>
</gene>
<sequence>MEFQPAVEIKDFRTFKSQKNRGNFPELKLRISIGIFRFRIGSCGFEKVALNAKWKTRHSYFNLGI</sequence>
<comment type="caution">
    <text evidence="1">The sequence shown here is derived from an EMBL/GenBank/DDBJ whole genome shotgun (WGS) entry which is preliminary data.</text>
</comment>
<evidence type="ECO:0000313" key="2">
    <source>
        <dbReference type="Proteomes" id="UP000012313"/>
    </source>
</evidence>
<accession>N1WGG0</accession>
<dbReference type="STRING" id="1218598.LEP1GSC060_1735"/>
<organism evidence="1 2">
    <name type="scientific">Leptospira weilii serovar Ranarum str. ICFT</name>
    <dbReference type="NCBI Taxonomy" id="1218598"/>
    <lineage>
        <taxon>Bacteria</taxon>
        <taxon>Pseudomonadati</taxon>
        <taxon>Spirochaetota</taxon>
        <taxon>Spirochaetia</taxon>
        <taxon>Leptospirales</taxon>
        <taxon>Leptospiraceae</taxon>
        <taxon>Leptospira</taxon>
    </lineage>
</organism>
<keyword evidence="2" id="KW-1185">Reference proteome</keyword>
<dbReference type="EMBL" id="AOHC02000026">
    <property type="protein sequence ID" value="EMY78025.1"/>
    <property type="molecule type" value="Genomic_DNA"/>
</dbReference>
<evidence type="ECO:0000313" key="1">
    <source>
        <dbReference type="EMBL" id="EMY78025.1"/>
    </source>
</evidence>